<reference evidence="2" key="1">
    <citation type="submission" date="2021-02" db="EMBL/GenBank/DDBJ databases">
        <authorList>
            <person name="Nowell W R."/>
        </authorList>
    </citation>
    <scope>NUCLEOTIDE SEQUENCE</scope>
</reference>
<evidence type="ECO:0000313" key="2">
    <source>
        <dbReference type="EMBL" id="CAF4497500.1"/>
    </source>
</evidence>
<dbReference type="Proteomes" id="UP000663862">
    <property type="component" value="Unassembled WGS sequence"/>
</dbReference>
<sequence>MCRPKDNQNLALPDLVRIDHIISQNIQLQERVNRLEIREVAHNLVRIELQRENMELRAELRERKMVPNLVVLKEILNKIEKSADHPVEHVEYLFLQAFVHVAEAHVDTDIVPQPANVQHEQSQPYISIPGRST</sequence>
<accession>A0A820V8S2</accession>
<feature type="coiled-coil region" evidence="1">
    <location>
        <begin position="18"/>
        <end position="57"/>
    </location>
</feature>
<name>A0A820V8S2_9BILA</name>
<proteinExistence type="predicted"/>
<dbReference type="EMBL" id="CAJOBQ010001561">
    <property type="protein sequence ID" value="CAF4497500.1"/>
    <property type="molecule type" value="Genomic_DNA"/>
</dbReference>
<dbReference type="AlphaFoldDB" id="A0A820V8S2"/>
<gene>
    <name evidence="2" type="ORF">TSG867_LOCUS20811</name>
</gene>
<comment type="caution">
    <text evidence="2">The sequence shown here is derived from an EMBL/GenBank/DDBJ whole genome shotgun (WGS) entry which is preliminary data.</text>
</comment>
<evidence type="ECO:0000256" key="1">
    <source>
        <dbReference type="SAM" id="Coils"/>
    </source>
</evidence>
<keyword evidence="1" id="KW-0175">Coiled coil</keyword>
<protein>
    <submittedName>
        <fullName evidence="2">Uncharacterized protein</fullName>
    </submittedName>
</protein>
<evidence type="ECO:0000313" key="3">
    <source>
        <dbReference type="Proteomes" id="UP000663862"/>
    </source>
</evidence>
<organism evidence="2 3">
    <name type="scientific">Rotaria socialis</name>
    <dbReference type="NCBI Taxonomy" id="392032"/>
    <lineage>
        <taxon>Eukaryota</taxon>
        <taxon>Metazoa</taxon>
        <taxon>Spiralia</taxon>
        <taxon>Gnathifera</taxon>
        <taxon>Rotifera</taxon>
        <taxon>Eurotatoria</taxon>
        <taxon>Bdelloidea</taxon>
        <taxon>Philodinida</taxon>
        <taxon>Philodinidae</taxon>
        <taxon>Rotaria</taxon>
    </lineage>
</organism>